<dbReference type="OrthoDB" id="1651016at2"/>
<name>A0A1H8BC68_9BACL</name>
<evidence type="ECO:0000313" key="2">
    <source>
        <dbReference type="EMBL" id="SEM79447.1"/>
    </source>
</evidence>
<dbReference type="NCBIfam" id="TIGR02327">
    <property type="entry name" value="int_mem_ywzB"/>
    <property type="match status" value="1"/>
</dbReference>
<reference evidence="2 3" key="1">
    <citation type="submission" date="2016-10" db="EMBL/GenBank/DDBJ databases">
        <authorList>
            <person name="de Groot N.N."/>
        </authorList>
    </citation>
    <scope>NUCLEOTIDE SEQUENCE [LARGE SCALE GENOMIC DNA]</scope>
    <source>
        <strain evidence="2 3">DSM 46701</strain>
    </source>
</reference>
<keyword evidence="1" id="KW-1133">Transmembrane helix</keyword>
<accession>A0A1H8BC68</accession>
<protein>
    <submittedName>
        <fullName evidence="2">Conserved hypothetical integral membrane protein</fullName>
    </submittedName>
</protein>
<feature type="transmembrane region" description="Helical" evidence="1">
    <location>
        <begin position="6"/>
        <end position="29"/>
    </location>
</feature>
<dbReference type="InterPro" id="IPR009526">
    <property type="entry name" value="DUF1146"/>
</dbReference>
<dbReference type="EMBL" id="FOCQ01000002">
    <property type="protein sequence ID" value="SEM79447.1"/>
    <property type="molecule type" value="Genomic_DNA"/>
</dbReference>
<feature type="transmembrane region" description="Helical" evidence="1">
    <location>
        <begin position="49"/>
        <end position="71"/>
    </location>
</feature>
<proteinExistence type="predicted"/>
<keyword evidence="1" id="KW-0812">Transmembrane</keyword>
<evidence type="ECO:0000256" key="1">
    <source>
        <dbReference type="SAM" id="Phobius"/>
    </source>
</evidence>
<evidence type="ECO:0000313" key="3">
    <source>
        <dbReference type="Proteomes" id="UP000199695"/>
    </source>
</evidence>
<keyword evidence="3" id="KW-1185">Reference proteome</keyword>
<dbReference type="STRING" id="1173111.SAMN05444955_10271"/>
<dbReference type="RefSeq" id="WP_089964876.1">
    <property type="nucleotide sequence ID" value="NZ_FOCQ01000002.1"/>
</dbReference>
<gene>
    <name evidence="2" type="ORF">SAMN05444955_10271</name>
</gene>
<dbReference type="Pfam" id="PF06612">
    <property type="entry name" value="DUF1146"/>
    <property type="match status" value="1"/>
</dbReference>
<dbReference type="Proteomes" id="UP000199695">
    <property type="component" value="Unassembled WGS sequence"/>
</dbReference>
<organism evidence="2 3">
    <name type="scientific">Lihuaxuella thermophila</name>
    <dbReference type="NCBI Taxonomy" id="1173111"/>
    <lineage>
        <taxon>Bacteria</taxon>
        <taxon>Bacillati</taxon>
        <taxon>Bacillota</taxon>
        <taxon>Bacilli</taxon>
        <taxon>Bacillales</taxon>
        <taxon>Thermoactinomycetaceae</taxon>
        <taxon>Lihuaxuella</taxon>
    </lineage>
</organism>
<keyword evidence="1" id="KW-0472">Membrane</keyword>
<dbReference type="AlphaFoldDB" id="A0A1H8BC68"/>
<sequence length="80" mass="8931">MEGATLLGLNSLINICVSLLCIVVSWWVLMGVRIEAVIRPKRTAQAKALMIILSIVLGHNLATFLIDYLSWSRMISQLFT</sequence>